<evidence type="ECO:0000256" key="12">
    <source>
        <dbReference type="RuleBase" id="RU000605"/>
    </source>
</evidence>
<dbReference type="NCBIfam" id="TIGR00033">
    <property type="entry name" value="aroC"/>
    <property type="match status" value="1"/>
</dbReference>
<dbReference type="GO" id="GO:0005829">
    <property type="term" value="C:cytosol"/>
    <property type="evidence" value="ECO:0007669"/>
    <property type="project" value="TreeGrafter"/>
</dbReference>
<keyword evidence="8 11" id="KW-0521">NADP</keyword>
<sequence length="398" mass="43654">MRYLTAGESHGEAITGILEGVPANLEINPKDINRELTRRQGGYGRGGRMKIENDLIDILSGIRGGKTLGSPITLQIKNDDWENWREVLAPFGDCGYDQDEVKIKKEDKIKRVEPKVTKPRPGHADLAGALKYNQDDLRNILERASARETAIRVAIGAIAKVLLKELGIEVTSHVIQLGSVALEGYQTDFDKIKTKSAQSQVRCVDEDVTKKMIAEIDDCKEKGDSLGGIFEIRTTKLPVGLGGHVQWDRKLDGQLAQVLMSIQAIKGVEVGLGFEAAKQPGSQVHDPIFYDEQFFRESNNAGGIEGGMSNGEPVVIKAAMKPIPTLYQPLSSVDLETKEEFKASVERSDVTAVPAASVVGESVVAFELAKACLEKFGGDSIEEIKDNYNNYLEMLEQR</sequence>
<evidence type="ECO:0000256" key="9">
    <source>
        <dbReference type="ARBA" id="ARBA00023141"/>
    </source>
</evidence>
<keyword evidence="6 11" id="KW-0288">FMN</keyword>
<feature type="binding site" evidence="11">
    <location>
        <begin position="263"/>
        <end position="264"/>
    </location>
    <ligand>
        <name>FMN</name>
        <dbReference type="ChEBI" id="CHEBI:58210"/>
    </ligand>
</feature>
<keyword evidence="7 11" id="KW-0274">FAD</keyword>
<dbReference type="PIRSF" id="PIRSF001456">
    <property type="entry name" value="Chorismate_synth"/>
    <property type="match status" value="1"/>
</dbReference>
<dbReference type="InterPro" id="IPR020541">
    <property type="entry name" value="Chorismate_synthase_CS"/>
</dbReference>
<feature type="binding site" evidence="11">
    <location>
        <begin position="321"/>
        <end position="325"/>
    </location>
    <ligand>
        <name>FMN</name>
        <dbReference type="ChEBI" id="CHEBI:58210"/>
    </ligand>
</feature>
<feature type="binding site" evidence="11">
    <location>
        <position position="39"/>
    </location>
    <ligand>
        <name>NADP(+)</name>
        <dbReference type="ChEBI" id="CHEBI:58349"/>
    </ligand>
</feature>
<dbReference type="InterPro" id="IPR000453">
    <property type="entry name" value="Chorismate_synth"/>
</dbReference>
<evidence type="ECO:0000256" key="11">
    <source>
        <dbReference type="HAMAP-Rule" id="MF_00300"/>
    </source>
</evidence>
<organism evidence="13 14">
    <name type="scientific">Halobacteroides halobius (strain ATCC 35273 / DSM 5150 / MD-1)</name>
    <dbReference type="NCBI Taxonomy" id="748449"/>
    <lineage>
        <taxon>Bacteria</taxon>
        <taxon>Bacillati</taxon>
        <taxon>Bacillota</taxon>
        <taxon>Clostridia</taxon>
        <taxon>Halanaerobiales</taxon>
        <taxon>Halobacteroidaceae</taxon>
        <taxon>Halobacteroides</taxon>
    </lineage>
</organism>
<evidence type="ECO:0000256" key="3">
    <source>
        <dbReference type="ARBA" id="ARBA00013036"/>
    </source>
</evidence>
<name>L0K7H6_HALHC</name>
<dbReference type="Gene3D" id="3.60.150.10">
    <property type="entry name" value="Chorismate synthase AroC"/>
    <property type="match status" value="1"/>
</dbReference>
<evidence type="ECO:0000256" key="6">
    <source>
        <dbReference type="ARBA" id="ARBA00022643"/>
    </source>
</evidence>
<evidence type="ECO:0000313" key="13">
    <source>
        <dbReference type="EMBL" id="AGB40500.1"/>
    </source>
</evidence>
<evidence type="ECO:0000256" key="2">
    <source>
        <dbReference type="ARBA" id="ARBA00008014"/>
    </source>
</evidence>
<dbReference type="CDD" id="cd07304">
    <property type="entry name" value="Chorismate_synthase"/>
    <property type="match status" value="1"/>
</dbReference>
<accession>L0K7H6</accession>
<dbReference type="UniPathway" id="UPA00053">
    <property type="reaction ID" value="UER00090"/>
</dbReference>
<dbReference type="PROSITE" id="PS00788">
    <property type="entry name" value="CHORISMATE_SYNTHASE_2"/>
    <property type="match status" value="1"/>
</dbReference>
<dbReference type="GO" id="GO:0009073">
    <property type="term" value="P:aromatic amino acid family biosynthetic process"/>
    <property type="evidence" value="ECO:0007669"/>
    <property type="project" value="UniProtKB-KW"/>
</dbReference>
<feature type="binding site" evidence="11">
    <location>
        <position position="45"/>
    </location>
    <ligand>
        <name>NADP(+)</name>
        <dbReference type="ChEBI" id="CHEBI:58349"/>
    </ligand>
</feature>
<dbReference type="eggNOG" id="COG0082">
    <property type="taxonomic scope" value="Bacteria"/>
</dbReference>
<dbReference type="EC" id="4.2.3.5" evidence="3 11"/>
<dbReference type="Pfam" id="PF01264">
    <property type="entry name" value="Chorismate_synt"/>
    <property type="match status" value="1"/>
</dbReference>
<dbReference type="EMBL" id="CP003359">
    <property type="protein sequence ID" value="AGB40500.1"/>
    <property type="molecule type" value="Genomic_DNA"/>
</dbReference>
<dbReference type="HAMAP" id="MF_00300">
    <property type="entry name" value="Chorismate_synth"/>
    <property type="match status" value="1"/>
</dbReference>
<dbReference type="GO" id="GO:0008652">
    <property type="term" value="P:amino acid biosynthetic process"/>
    <property type="evidence" value="ECO:0007669"/>
    <property type="project" value="UniProtKB-KW"/>
</dbReference>
<protein>
    <recommendedName>
        <fullName evidence="3 11">Chorismate synthase</fullName>
        <shortName evidence="11">CS</shortName>
        <ecNumber evidence="3 11">4.2.3.5</ecNumber>
    </recommendedName>
    <alternativeName>
        <fullName evidence="11">5-enolpyruvylshikimate-3-phosphate phospholyase</fullName>
    </alternativeName>
</protein>
<evidence type="ECO:0000256" key="10">
    <source>
        <dbReference type="ARBA" id="ARBA00023239"/>
    </source>
</evidence>
<evidence type="ECO:0000256" key="4">
    <source>
        <dbReference type="ARBA" id="ARBA00022605"/>
    </source>
</evidence>
<dbReference type="GO" id="GO:0010181">
    <property type="term" value="F:FMN binding"/>
    <property type="evidence" value="ECO:0007669"/>
    <property type="project" value="TreeGrafter"/>
</dbReference>
<proteinExistence type="inferred from homology"/>
<comment type="pathway">
    <text evidence="1 11 12">Metabolic intermediate biosynthesis; chorismate biosynthesis; chorismate from D-erythrose 4-phosphate and phosphoenolpyruvate: step 7/7.</text>
</comment>
<dbReference type="FunFam" id="3.60.150.10:FF:000002">
    <property type="entry name" value="Chorismate synthase"/>
    <property type="match status" value="1"/>
</dbReference>
<dbReference type="PROSITE" id="PS00789">
    <property type="entry name" value="CHORISMATE_SYNTHASE_3"/>
    <property type="match status" value="1"/>
</dbReference>
<comment type="cofactor">
    <cofactor evidence="11 12">
        <name>FMNH2</name>
        <dbReference type="ChEBI" id="CHEBI:57618"/>
    </cofactor>
    <text evidence="11 12">Reduced FMN (FMNH(2)).</text>
</comment>
<feature type="binding site" evidence="11">
    <location>
        <position position="347"/>
    </location>
    <ligand>
        <name>FMN</name>
        <dbReference type="ChEBI" id="CHEBI:58210"/>
    </ligand>
</feature>
<dbReference type="HOGENOM" id="CLU_034547_2_0_9"/>
<comment type="subunit">
    <text evidence="11">Homotetramer.</text>
</comment>
<dbReference type="RefSeq" id="WP_015326226.1">
    <property type="nucleotide sequence ID" value="NC_019978.1"/>
</dbReference>
<evidence type="ECO:0000313" key="14">
    <source>
        <dbReference type="Proteomes" id="UP000010880"/>
    </source>
</evidence>
<keyword evidence="9 11" id="KW-0057">Aromatic amino acid biosynthesis</keyword>
<keyword evidence="5 11" id="KW-0285">Flavoprotein</keyword>
<keyword evidence="10 11" id="KW-0456">Lyase</keyword>
<reference evidence="14" key="1">
    <citation type="submission" date="2012-02" db="EMBL/GenBank/DDBJ databases">
        <title>The complete genome of Halobacteroides halobius DSM 5150.</title>
        <authorList>
            <person name="Lucas S."/>
            <person name="Copeland A."/>
            <person name="Lapidus A."/>
            <person name="Glavina del Rio T."/>
            <person name="Dalin E."/>
            <person name="Tice H."/>
            <person name="Bruce D."/>
            <person name="Goodwin L."/>
            <person name="Pitluck S."/>
            <person name="Peters L."/>
            <person name="Mikhailova N."/>
            <person name="Gu W."/>
            <person name="Kyrpides N."/>
            <person name="Mavromatis K."/>
            <person name="Ivanova N."/>
            <person name="Brettin T."/>
            <person name="Detter J.C."/>
            <person name="Han C."/>
            <person name="Larimer F."/>
            <person name="Land M."/>
            <person name="Hauser L."/>
            <person name="Markowitz V."/>
            <person name="Cheng J.-F."/>
            <person name="Hugenholtz P."/>
            <person name="Woyke T."/>
            <person name="Wu D."/>
            <person name="Tindall B."/>
            <person name="Pomrenke H."/>
            <person name="Brambilla E."/>
            <person name="Klenk H.-P."/>
            <person name="Eisen J.A."/>
        </authorList>
    </citation>
    <scope>NUCLEOTIDE SEQUENCE [LARGE SCALE GENOMIC DNA]</scope>
    <source>
        <strain evidence="14">ATCC 35273 / DSM 5150 / MD-1</strain>
    </source>
</reference>
<keyword evidence="4 11" id="KW-0028">Amino-acid biosynthesis</keyword>
<feature type="binding site" evidence="11">
    <location>
        <position position="306"/>
    </location>
    <ligand>
        <name>FMN</name>
        <dbReference type="ChEBI" id="CHEBI:58210"/>
    </ligand>
</feature>
<dbReference type="AlphaFoldDB" id="L0K7H6"/>
<dbReference type="InterPro" id="IPR035904">
    <property type="entry name" value="Chorismate_synth_AroC_sf"/>
</dbReference>
<gene>
    <name evidence="11" type="primary">aroC</name>
    <name evidence="13" type="ordered locus">Halha_0526</name>
</gene>
<keyword evidence="14" id="KW-1185">Reference proteome</keyword>
<feature type="binding site" evidence="11">
    <location>
        <begin position="143"/>
        <end position="145"/>
    </location>
    <ligand>
        <name>FMN</name>
        <dbReference type="ChEBI" id="CHEBI:58210"/>
    </ligand>
</feature>
<dbReference type="GO" id="GO:0009423">
    <property type="term" value="P:chorismate biosynthetic process"/>
    <property type="evidence" value="ECO:0007669"/>
    <property type="project" value="UniProtKB-UniRule"/>
</dbReference>
<dbReference type="STRING" id="748449.Halha_0526"/>
<evidence type="ECO:0000256" key="8">
    <source>
        <dbReference type="ARBA" id="ARBA00022857"/>
    </source>
</evidence>
<comment type="catalytic activity">
    <reaction evidence="11 12">
        <text>5-O-(1-carboxyvinyl)-3-phosphoshikimate = chorismate + phosphate</text>
        <dbReference type="Rhea" id="RHEA:21020"/>
        <dbReference type="ChEBI" id="CHEBI:29748"/>
        <dbReference type="ChEBI" id="CHEBI:43474"/>
        <dbReference type="ChEBI" id="CHEBI:57701"/>
        <dbReference type="EC" id="4.2.3.5"/>
    </reaction>
</comment>
<dbReference type="PATRIC" id="fig|748449.3.peg.488"/>
<dbReference type="Proteomes" id="UP000010880">
    <property type="component" value="Chromosome"/>
</dbReference>
<dbReference type="NCBIfam" id="NF003793">
    <property type="entry name" value="PRK05382.1"/>
    <property type="match status" value="1"/>
</dbReference>
<comment type="similarity">
    <text evidence="2 11 12">Belongs to the chorismate synthase family.</text>
</comment>
<dbReference type="KEGG" id="hhl:Halha_0526"/>
<dbReference type="PANTHER" id="PTHR21085:SF0">
    <property type="entry name" value="CHORISMATE SYNTHASE"/>
    <property type="match status" value="1"/>
</dbReference>
<dbReference type="GO" id="GO:0004107">
    <property type="term" value="F:chorismate synthase activity"/>
    <property type="evidence" value="ECO:0007669"/>
    <property type="project" value="UniProtKB-UniRule"/>
</dbReference>
<evidence type="ECO:0000256" key="7">
    <source>
        <dbReference type="ARBA" id="ARBA00022827"/>
    </source>
</evidence>
<comment type="function">
    <text evidence="11">Catalyzes the anti-1,4-elimination of the C-3 phosphate and the C-6 proR hydrogen from 5-enolpyruvylshikimate-3-phosphate (EPSP) to yield chorismate, which is the branch point compound that serves as the starting substrate for the three terminal pathways of aromatic amino acid biosynthesis. This reaction introduces a second double bond into the aromatic ring system.</text>
</comment>
<evidence type="ECO:0000256" key="1">
    <source>
        <dbReference type="ARBA" id="ARBA00005044"/>
    </source>
</evidence>
<dbReference type="SUPFAM" id="SSF103263">
    <property type="entry name" value="Chorismate synthase, AroC"/>
    <property type="match status" value="1"/>
</dbReference>
<evidence type="ECO:0000256" key="5">
    <source>
        <dbReference type="ARBA" id="ARBA00022630"/>
    </source>
</evidence>
<dbReference type="OrthoDB" id="9771806at2"/>
<dbReference type="PANTHER" id="PTHR21085">
    <property type="entry name" value="CHORISMATE SYNTHASE"/>
    <property type="match status" value="1"/>
</dbReference>
<dbReference type="PROSITE" id="PS00787">
    <property type="entry name" value="CHORISMATE_SYNTHASE_1"/>
    <property type="match status" value="1"/>
</dbReference>